<evidence type="ECO:0000313" key="9">
    <source>
        <dbReference type="Proteomes" id="UP000572817"/>
    </source>
</evidence>
<organism evidence="8 9">
    <name type="scientific">Botryosphaeria dothidea</name>
    <dbReference type="NCBI Taxonomy" id="55169"/>
    <lineage>
        <taxon>Eukaryota</taxon>
        <taxon>Fungi</taxon>
        <taxon>Dikarya</taxon>
        <taxon>Ascomycota</taxon>
        <taxon>Pezizomycotina</taxon>
        <taxon>Dothideomycetes</taxon>
        <taxon>Dothideomycetes incertae sedis</taxon>
        <taxon>Botryosphaeriales</taxon>
        <taxon>Botryosphaeriaceae</taxon>
        <taxon>Botryosphaeria</taxon>
    </lineage>
</organism>
<evidence type="ECO:0000256" key="5">
    <source>
        <dbReference type="ARBA" id="ARBA00023136"/>
    </source>
</evidence>
<dbReference type="Gene3D" id="1.20.1250.20">
    <property type="entry name" value="MFS general substrate transporter like domains"/>
    <property type="match status" value="2"/>
</dbReference>
<comment type="caution">
    <text evidence="8">The sequence shown here is derived from an EMBL/GenBank/DDBJ whole genome shotgun (WGS) entry which is preliminary data.</text>
</comment>
<keyword evidence="4 6" id="KW-1133">Transmembrane helix</keyword>
<dbReference type="InterPro" id="IPR011701">
    <property type="entry name" value="MFS"/>
</dbReference>
<keyword evidence="5 6" id="KW-0472">Membrane</keyword>
<feature type="transmembrane region" description="Helical" evidence="6">
    <location>
        <begin position="187"/>
        <end position="207"/>
    </location>
</feature>
<keyword evidence="3 6" id="KW-0812">Transmembrane</keyword>
<dbReference type="FunFam" id="1.20.1250.20:FF:000057">
    <property type="entry name" value="MFS general substrate transporter"/>
    <property type="match status" value="1"/>
</dbReference>
<accession>A0A8H4IZZ2</accession>
<protein>
    <submittedName>
        <fullName evidence="8">Vitamin h transporter protein</fullName>
    </submittedName>
</protein>
<feature type="transmembrane region" description="Helical" evidence="6">
    <location>
        <begin position="412"/>
        <end position="433"/>
    </location>
</feature>
<feature type="transmembrane region" description="Helical" evidence="6">
    <location>
        <begin position="321"/>
        <end position="343"/>
    </location>
</feature>
<dbReference type="EMBL" id="WWBZ02000014">
    <property type="protein sequence ID" value="KAF4310515.1"/>
    <property type="molecule type" value="Genomic_DNA"/>
</dbReference>
<feature type="transmembrane region" description="Helical" evidence="6">
    <location>
        <begin position="355"/>
        <end position="374"/>
    </location>
</feature>
<dbReference type="AlphaFoldDB" id="A0A8H4IZZ2"/>
<evidence type="ECO:0000256" key="2">
    <source>
        <dbReference type="ARBA" id="ARBA00022448"/>
    </source>
</evidence>
<dbReference type="PANTHER" id="PTHR43791">
    <property type="entry name" value="PERMEASE-RELATED"/>
    <property type="match status" value="1"/>
</dbReference>
<evidence type="ECO:0000256" key="4">
    <source>
        <dbReference type="ARBA" id="ARBA00022989"/>
    </source>
</evidence>
<feature type="transmembrane region" description="Helical" evidence="6">
    <location>
        <begin position="380"/>
        <end position="400"/>
    </location>
</feature>
<feature type="transmembrane region" description="Helical" evidence="6">
    <location>
        <begin position="124"/>
        <end position="145"/>
    </location>
</feature>
<name>A0A8H4IZZ2_9PEZI</name>
<dbReference type="FunFam" id="1.20.1250.20:FF:000013">
    <property type="entry name" value="MFS general substrate transporter"/>
    <property type="match status" value="1"/>
</dbReference>
<evidence type="ECO:0000256" key="1">
    <source>
        <dbReference type="ARBA" id="ARBA00004141"/>
    </source>
</evidence>
<reference evidence="8" key="1">
    <citation type="submission" date="2020-04" db="EMBL/GenBank/DDBJ databases">
        <title>Genome Assembly and Annotation of Botryosphaeria dothidea sdau 11-99, a Latent Pathogen of Apple Fruit Ring Rot in China.</title>
        <authorList>
            <person name="Yu C."/>
            <person name="Diao Y."/>
            <person name="Lu Q."/>
            <person name="Zhao J."/>
            <person name="Cui S."/>
            <person name="Peng C."/>
            <person name="He B."/>
            <person name="Liu H."/>
        </authorList>
    </citation>
    <scope>NUCLEOTIDE SEQUENCE [LARGE SCALE GENOMIC DNA]</scope>
    <source>
        <strain evidence="8">Sdau11-99</strain>
    </source>
</reference>
<feature type="transmembrane region" description="Helical" evidence="6">
    <location>
        <begin position="289"/>
        <end position="309"/>
    </location>
</feature>
<keyword evidence="9" id="KW-1185">Reference proteome</keyword>
<feature type="transmembrane region" description="Helical" evidence="6">
    <location>
        <begin position="151"/>
        <end position="175"/>
    </location>
</feature>
<dbReference type="InterPro" id="IPR036259">
    <property type="entry name" value="MFS_trans_sf"/>
</dbReference>
<evidence type="ECO:0000256" key="6">
    <source>
        <dbReference type="SAM" id="Phobius"/>
    </source>
</evidence>
<evidence type="ECO:0000313" key="8">
    <source>
        <dbReference type="EMBL" id="KAF4310515.1"/>
    </source>
</evidence>
<proteinExistence type="predicted"/>
<dbReference type="OrthoDB" id="2250022at2759"/>
<dbReference type="Pfam" id="PF07690">
    <property type="entry name" value="MFS_1"/>
    <property type="match status" value="1"/>
</dbReference>
<gene>
    <name evidence="8" type="ORF">GTA08_BOTSDO13851</name>
</gene>
<evidence type="ECO:0000259" key="7">
    <source>
        <dbReference type="PROSITE" id="PS50850"/>
    </source>
</evidence>
<dbReference type="PANTHER" id="PTHR43791:SF62">
    <property type="entry name" value="MAJOR FACILITATOR SUPERFAMILY (MFS) PROFILE DOMAIN-CONTAINING PROTEIN"/>
    <property type="match status" value="1"/>
</dbReference>
<dbReference type="GO" id="GO:0016020">
    <property type="term" value="C:membrane"/>
    <property type="evidence" value="ECO:0007669"/>
    <property type="project" value="UniProtKB-SubCell"/>
</dbReference>
<dbReference type="GO" id="GO:0022857">
    <property type="term" value="F:transmembrane transporter activity"/>
    <property type="evidence" value="ECO:0007669"/>
    <property type="project" value="InterPro"/>
</dbReference>
<dbReference type="SUPFAM" id="SSF103473">
    <property type="entry name" value="MFS general substrate transporter"/>
    <property type="match status" value="1"/>
</dbReference>
<keyword evidence="2" id="KW-0813">Transport</keyword>
<sequence>MTEKQKVMADHLDAKQHVEHINEEKGEFFSEKEDQFGAVAKTDPAEIALVKKLDYRIMPTLFAMYFLNYLDRNAIAQARLDDLEDDLNLHGSQYNTAISILFVGYLLMQIPSNMFMSSKKVRPSLYMGTCMGAWAVVSACTALVHDYKGLVLVRFFLGVAEAPFYPGALFMLSLFYTRKEIATRISILYSGNILATAFSGLIAAAVFNTVDGAHGLAGWRWLFIIEGCVTFGISILSLFTLADHPLHTRWLTPEQRELAHARILRDTVSAEEDSGPRAGFMQAIRDPRLYLFCFMQNMHLSACGFNNFFPTVVKTLGFNSTITLVLTCPPYLVSGAFGVLIGFTSGRYNERTWHITACMGAALIGFIIACSTLNTAARYIACFLFASGAYAVNSVILGWVSATLGQTSEKKGVSLSIVNVVANASYIYTAYLYPESDGPRYVIGMGANAGFAFATIVSAWAMRVWLKRTNKQIREGRLEGSERQVVYAY</sequence>
<dbReference type="PROSITE" id="PS50850">
    <property type="entry name" value="MFS"/>
    <property type="match status" value="1"/>
</dbReference>
<evidence type="ECO:0000256" key="3">
    <source>
        <dbReference type="ARBA" id="ARBA00022692"/>
    </source>
</evidence>
<dbReference type="Proteomes" id="UP000572817">
    <property type="component" value="Unassembled WGS sequence"/>
</dbReference>
<comment type="subcellular location">
    <subcellularLocation>
        <location evidence="1">Membrane</location>
        <topology evidence="1">Multi-pass membrane protein</topology>
    </subcellularLocation>
</comment>
<feature type="transmembrane region" description="Helical" evidence="6">
    <location>
        <begin position="219"/>
        <end position="241"/>
    </location>
</feature>
<feature type="domain" description="Major facilitator superfamily (MFS) profile" evidence="7">
    <location>
        <begin position="57"/>
        <end position="472"/>
    </location>
</feature>
<dbReference type="InterPro" id="IPR020846">
    <property type="entry name" value="MFS_dom"/>
</dbReference>
<feature type="transmembrane region" description="Helical" evidence="6">
    <location>
        <begin position="445"/>
        <end position="466"/>
    </location>
</feature>